<keyword evidence="4" id="KW-0325">Glycoprotein</keyword>
<protein>
    <recommendedName>
        <fullName evidence="10">SMP-30/Gluconolactonase/LRE-like region domain-containing protein</fullName>
    </recommendedName>
</protein>
<organism evidence="9">
    <name type="scientific">Caenorhabditis brenneri</name>
    <name type="common">Nematode worm</name>
    <dbReference type="NCBI Taxonomy" id="135651"/>
    <lineage>
        <taxon>Eukaryota</taxon>
        <taxon>Metazoa</taxon>
        <taxon>Ecdysozoa</taxon>
        <taxon>Nematoda</taxon>
        <taxon>Chromadorea</taxon>
        <taxon>Rhabditida</taxon>
        <taxon>Rhabditina</taxon>
        <taxon>Rhabditomorpha</taxon>
        <taxon>Rhabditoidea</taxon>
        <taxon>Rhabditidae</taxon>
        <taxon>Peloderinae</taxon>
        <taxon>Caenorhabditis</taxon>
    </lineage>
</organism>
<feature type="binding site" evidence="6">
    <location>
        <position position="27"/>
    </location>
    <ligand>
        <name>Ca(2+)</name>
        <dbReference type="ChEBI" id="CHEBI:29108"/>
        <label>1</label>
        <note>catalytic</note>
    </ligand>
</feature>
<dbReference type="InterPro" id="IPR002640">
    <property type="entry name" value="Arylesterase"/>
</dbReference>
<dbReference type="OMA" id="VTWKGEI"/>
<dbReference type="PANTHER" id="PTHR11799">
    <property type="entry name" value="PARAOXONASE"/>
    <property type="match status" value="1"/>
</dbReference>
<evidence type="ECO:0000313" key="9">
    <source>
        <dbReference type="Proteomes" id="UP000008068"/>
    </source>
</evidence>
<feature type="binding site" evidence="6">
    <location>
        <position position="197"/>
    </location>
    <ligand>
        <name>Ca(2+)</name>
        <dbReference type="ChEBI" id="CHEBI:29108"/>
        <label>1</label>
        <note>catalytic</note>
    </ligand>
</feature>
<evidence type="ECO:0000256" key="5">
    <source>
        <dbReference type="PIRSR" id="PIRSR602640-1"/>
    </source>
</evidence>
<dbReference type="OrthoDB" id="423498at2759"/>
<name>G0NJN6_CAEBE</name>
<feature type="binding site" evidence="6">
    <location>
        <position position="142"/>
    </location>
    <ligand>
        <name>Ca(2+)</name>
        <dbReference type="ChEBI" id="CHEBI:29108"/>
        <label>1</label>
        <note>catalytic</note>
    </ligand>
</feature>
<dbReference type="EMBL" id="GL379896">
    <property type="protein sequence ID" value="EGT32645.1"/>
    <property type="molecule type" value="Genomic_DNA"/>
</dbReference>
<dbReference type="InParanoid" id="G0NJN6"/>
<dbReference type="Pfam" id="PF01731">
    <property type="entry name" value="Arylesterase"/>
    <property type="match status" value="1"/>
</dbReference>
<dbReference type="eggNOG" id="ENOG502S3B5">
    <property type="taxonomic scope" value="Eukaryota"/>
</dbReference>
<feature type="binding site" evidence="6">
    <location>
        <position position="90"/>
    </location>
    <ligand>
        <name>Ca(2+)</name>
        <dbReference type="ChEBI" id="CHEBI:29108"/>
        <label>1</label>
        <note>catalytic</note>
    </ligand>
</feature>
<dbReference type="FunCoup" id="G0NJN6">
    <property type="interactions" value="40"/>
</dbReference>
<sequence>MDINKRVYNHRPGECRKVEGPEQGSEDFEVIDDRKIAFISSGVVYLPKEPSDVTWKGEIYLYDLTKRSYKAELIPVLNLDDEEGFFPHGLSHWILNDGTIRLFVVVHSKTFQHSIVILDYDEKKKQLNHVKTIKDDKFIRPNDIIATGENSFLVSNDGGAQTELGNIWEIFSGFYKGGVVYFDGKKSTYLLENNVANGIILSRNMKTLFVSHINQETIGVYSWDQTNVAINKISEIETLTGCDNFYIDHGNHLWTGCHPVMKDVVAHFGNRSDASLYGPSQVLRITFSNDFKKAEMVEVLADDGRLVCASTIAFPFDDGKQILVGTVGRHPVHCDVNLKFDFY</sequence>
<dbReference type="HOGENOM" id="CLU_049839_1_0_1"/>
<comment type="cofactor">
    <cofactor evidence="6">
        <name>Ca(2+)</name>
        <dbReference type="ChEBI" id="CHEBI:29108"/>
    </cofactor>
    <text evidence="6">Binds 2 calcium ions per subunit.</text>
</comment>
<evidence type="ECO:0008006" key="10">
    <source>
        <dbReference type="Google" id="ProtNLM"/>
    </source>
</evidence>
<evidence type="ECO:0000256" key="2">
    <source>
        <dbReference type="ARBA" id="ARBA00022801"/>
    </source>
</evidence>
<gene>
    <name evidence="8" type="ORF">CAEBREN_14342</name>
</gene>
<reference evidence="9" key="1">
    <citation type="submission" date="2011-07" db="EMBL/GenBank/DDBJ databases">
        <authorList>
            <consortium name="Caenorhabditis brenneri Sequencing and Analysis Consortium"/>
            <person name="Wilson R.K."/>
        </authorList>
    </citation>
    <scope>NUCLEOTIDE SEQUENCE [LARGE SCALE GENOMIC DNA]</scope>
    <source>
        <strain evidence="9">PB2801</strain>
    </source>
</reference>
<feature type="binding site" evidence="6">
    <location>
        <position position="26"/>
    </location>
    <ligand>
        <name>Ca(2+)</name>
        <dbReference type="ChEBI" id="CHEBI:29108"/>
        <label>1</label>
        <note>catalytic</note>
    </ligand>
</feature>
<dbReference type="GO" id="GO:0004064">
    <property type="term" value="F:arylesterase activity"/>
    <property type="evidence" value="ECO:0007669"/>
    <property type="project" value="InterPro"/>
</dbReference>
<evidence type="ECO:0000256" key="1">
    <source>
        <dbReference type="ARBA" id="ARBA00008595"/>
    </source>
</evidence>
<dbReference type="SUPFAM" id="SSF63829">
    <property type="entry name" value="Calcium-dependent phosphotriesterase"/>
    <property type="match status" value="1"/>
</dbReference>
<feature type="binding site" evidence="6">
    <location>
        <position position="244"/>
    </location>
    <ligand>
        <name>Ca(2+)</name>
        <dbReference type="ChEBI" id="CHEBI:29108"/>
        <label>1</label>
        <note>catalytic</note>
    </ligand>
</feature>
<dbReference type="Proteomes" id="UP000008068">
    <property type="component" value="Unassembled WGS sequence"/>
</dbReference>
<evidence type="ECO:0000256" key="7">
    <source>
        <dbReference type="PIRSR" id="PIRSR602640-3"/>
    </source>
</evidence>
<evidence type="ECO:0000256" key="3">
    <source>
        <dbReference type="ARBA" id="ARBA00023157"/>
    </source>
</evidence>
<keyword evidence="9" id="KW-1185">Reference proteome</keyword>
<dbReference type="STRING" id="135651.G0NJN6"/>
<feature type="binding site" evidence="6">
    <location>
        <position position="243"/>
    </location>
    <ligand>
        <name>Ca(2+)</name>
        <dbReference type="ChEBI" id="CHEBI:29108"/>
        <label>1</label>
        <note>catalytic</note>
    </ligand>
</feature>
<keyword evidence="6" id="KW-0106">Calcium</keyword>
<dbReference type="InterPro" id="IPR011042">
    <property type="entry name" value="6-blade_b-propeller_TolB-like"/>
</dbReference>
<evidence type="ECO:0000256" key="4">
    <source>
        <dbReference type="ARBA" id="ARBA00023180"/>
    </source>
</evidence>
<comment type="similarity">
    <text evidence="1">Belongs to the paraoxonase family.</text>
</comment>
<evidence type="ECO:0000256" key="6">
    <source>
        <dbReference type="PIRSR" id="PIRSR602640-2"/>
    </source>
</evidence>
<dbReference type="GO" id="GO:0046872">
    <property type="term" value="F:metal ion binding"/>
    <property type="evidence" value="ECO:0007669"/>
    <property type="project" value="UniProtKB-KW"/>
</dbReference>
<dbReference type="InterPro" id="IPR051288">
    <property type="entry name" value="Serum_paraoxonase/arylesterase"/>
</dbReference>
<keyword evidence="3 7" id="KW-1015">Disulfide bond</keyword>
<feature type="active site" description="Proton acceptor" evidence="5">
    <location>
        <position position="88"/>
    </location>
</feature>
<keyword evidence="2" id="KW-0378">Hydrolase</keyword>
<proteinExistence type="inferred from homology"/>
<feature type="disulfide bond" description="In form B" evidence="7">
    <location>
        <begin position="15"/>
        <end position="334"/>
    </location>
</feature>
<evidence type="ECO:0000313" key="8">
    <source>
        <dbReference type="EMBL" id="EGT32645.1"/>
    </source>
</evidence>
<feature type="binding site" evidence="6">
    <location>
        <position position="143"/>
    </location>
    <ligand>
        <name>Ca(2+)</name>
        <dbReference type="ChEBI" id="CHEBI:29108"/>
        <label>1</label>
        <note>catalytic</note>
    </ligand>
</feature>
<dbReference type="AlphaFoldDB" id="G0NJN6"/>
<keyword evidence="6" id="KW-0479">Metal-binding</keyword>
<dbReference type="PANTHER" id="PTHR11799:SF12">
    <property type="entry name" value="PARAOXONASE-RELATED"/>
    <property type="match status" value="1"/>
</dbReference>
<dbReference type="Gene3D" id="2.120.10.30">
    <property type="entry name" value="TolB, C-terminal domain"/>
    <property type="match status" value="1"/>
</dbReference>
<accession>G0NJN6</accession>